<dbReference type="EMBL" id="CP002454">
    <property type="protein sequence ID" value="ADV66043.1"/>
    <property type="molecule type" value="Genomic_DNA"/>
</dbReference>
<dbReference type="STRING" id="709986.Deima_0383"/>
<proteinExistence type="predicted"/>
<accession>E8U398</accession>
<dbReference type="KEGG" id="dmr:Deima_0383"/>
<organism evidence="2 3">
    <name type="scientific">Deinococcus maricopensis (strain DSM 21211 / LMG 22137 / NRRL B-23946 / LB-34)</name>
    <dbReference type="NCBI Taxonomy" id="709986"/>
    <lineage>
        <taxon>Bacteria</taxon>
        <taxon>Thermotogati</taxon>
        <taxon>Deinococcota</taxon>
        <taxon>Deinococci</taxon>
        <taxon>Deinococcales</taxon>
        <taxon>Deinococcaceae</taxon>
        <taxon>Deinococcus</taxon>
    </lineage>
</organism>
<dbReference type="RefSeq" id="WP_013555548.1">
    <property type="nucleotide sequence ID" value="NC_014958.1"/>
</dbReference>
<evidence type="ECO:0000313" key="3">
    <source>
        <dbReference type="Proteomes" id="UP000008635"/>
    </source>
</evidence>
<dbReference type="HOGENOM" id="CLU_1666527_0_0_0"/>
<reference evidence="2 3" key="1">
    <citation type="journal article" date="2011" name="Stand. Genomic Sci.">
        <title>Complete genome sequence of Deinococcus maricopensis type strain (LB-34).</title>
        <authorList>
            <person name="Pukall R."/>
            <person name="Zeytun A."/>
            <person name="Lucas S."/>
            <person name="Lapidus A."/>
            <person name="Hammon N."/>
            <person name="Deshpande S."/>
            <person name="Nolan M."/>
            <person name="Cheng J.F."/>
            <person name="Pitluck S."/>
            <person name="Liolios K."/>
            <person name="Pagani I."/>
            <person name="Mikhailova N."/>
            <person name="Ivanova N."/>
            <person name="Mavromatis K."/>
            <person name="Pati A."/>
            <person name="Tapia R."/>
            <person name="Han C."/>
            <person name="Goodwin L."/>
            <person name="Chen A."/>
            <person name="Palaniappan K."/>
            <person name="Land M."/>
            <person name="Hauser L."/>
            <person name="Chang Y.J."/>
            <person name="Jeffries C.D."/>
            <person name="Brambilla E.M."/>
            <person name="Rohde M."/>
            <person name="Goker M."/>
            <person name="Detter J.C."/>
            <person name="Woyke T."/>
            <person name="Bristow J."/>
            <person name="Eisen J.A."/>
            <person name="Markowitz V."/>
            <person name="Hugenholtz P."/>
            <person name="Kyrpides N.C."/>
            <person name="Klenk H.P."/>
        </authorList>
    </citation>
    <scope>NUCLEOTIDE SEQUENCE [LARGE SCALE GENOMIC DNA]</scope>
    <source>
        <strain evidence="3">DSM 21211 / LMG 22137 / NRRL B-23946 / LB-34</strain>
    </source>
</reference>
<feature type="chain" id="PRO_5003232156" description="Outer membrane protein beta-barrel domain-containing protein" evidence="1">
    <location>
        <begin position="19"/>
        <end position="158"/>
    </location>
</feature>
<protein>
    <recommendedName>
        <fullName evidence="4">Outer membrane protein beta-barrel domain-containing protein</fullName>
    </recommendedName>
</protein>
<dbReference type="Proteomes" id="UP000008635">
    <property type="component" value="Chromosome"/>
</dbReference>
<keyword evidence="1" id="KW-0732">Signal</keyword>
<gene>
    <name evidence="2" type="ordered locus">Deima_0383</name>
</gene>
<evidence type="ECO:0008006" key="4">
    <source>
        <dbReference type="Google" id="ProtNLM"/>
    </source>
</evidence>
<evidence type="ECO:0000256" key="1">
    <source>
        <dbReference type="SAM" id="SignalP"/>
    </source>
</evidence>
<name>E8U398_DEIML</name>
<evidence type="ECO:0000313" key="2">
    <source>
        <dbReference type="EMBL" id="ADV66043.1"/>
    </source>
</evidence>
<keyword evidence="3" id="KW-1185">Reference proteome</keyword>
<reference evidence="3" key="2">
    <citation type="submission" date="2011-01" db="EMBL/GenBank/DDBJ databases">
        <title>The complete genome of Deinococcus maricopensis DSM 21211.</title>
        <authorList>
            <consortium name="US DOE Joint Genome Institute (JGI-PGF)"/>
            <person name="Lucas S."/>
            <person name="Copeland A."/>
            <person name="Lapidus A."/>
            <person name="Goodwin L."/>
            <person name="Pitluck S."/>
            <person name="Kyrpides N."/>
            <person name="Mavromatis K."/>
            <person name="Pagani I."/>
            <person name="Ivanova N."/>
            <person name="Ovchinnikova G."/>
            <person name="Zeytun A."/>
            <person name="Detter J.C."/>
            <person name="Han C."/>
            <person name="Land M."/>
            <person name="Hauser L."/>
            <person name="Markowitz V."/>
            <person name="Cheng J.-F."/>
            <person name="Hugenholtz P."/>
            <person name="Woyke T."/>
            <person name="Wu D."/>
            <person name="Pukall R."/>
            <person name="Gehrich-Schroeter G."/>
            <person name="Brambilla E."/>
            <person name="Klenk H.-P."/>
            <person name="Eisen J.A."/>
        </authorList>
    </citation>
    <scope>NUCLEOTIDE SEQUENCE [LARGE SCALE GENOMIC DNA]</scope>
    <source>
        <strain evidence="3">DSM 21211 / LMG 22137 / NRRL B-23946 / LB-34</strain>
    </source>
</reference>
<sequence length="158" mass="16162" precursor="true">MKRTLSLLALLACGAASAAPLDLGFSVGIPRAGLVPLDLSATAPLFTTGDLTMWARADVTFAAGASLVPAFGATLIAQPAESYGAYRPFVGVGATTISASTGTQIRPTVLLGVQTRLNRPGLEGLGARFDTAMVFMNGGPRFNAALGLTYRLPLGGHQ</sequence>
<dbReference type="AlphaFoldDB" id="E8U398"/>
<feature type="signal peptide" evidence="1">
    <location>
        <begin position="1"/>
        <end position="18"/>
    </location>
</feature>